<dbReference type="Proteomes" id="UP000065807">
    <property type="component" value="Chromosome"/>
</dbReference>
<dbReference type="EMBL" id="AP014924">
    <property type="protein sequence ID" value="BAS26792.1"/>
    <property type="molecule type" value="Genomic_DNA"/>
</dbReference>
<accession>A0A0K2SIE7</accession>
<evidence type="ECO:0000313" key="1">
    <source>
        <dbReference type="EMBL" id="BAS26792.1"/>
    </source>
</evidence>
<name>A0A0K2SIE7_LIMPI</name>
<dbReference type="InterPro" id="IPR029063">
    <property type="entry name" value="SAM-dependent_MTases_sf"/>
</dbReference>
<dbReference type="STRING" id="1555112.LIP_0935"/>
<protein>
    <recommendedName>
        <fullName evidence="3">Methyltransferase type 11 domain-containing protein</fullName>
    </recommendedName>
</protein>
<reference evidence="2" key="1">
    <citation type="submission" date="2015-07" db="EMBL/GenBank/DDBJ databases">
        <title>Complete genome sequence and phylogenetic analysis of Limnochorda pilosa.</title>
        <authorList>
            <person name="Watanabe M."/>
            <person name="Kojima H."/>
            <person name="Fukui M."/>
        </authorList>
    </citation>
    <scope>NUCLEOTIDE SEQUENCE [LARGE SCALE GENOMIC DNA]</scope>
    <source>
        <strain evidence="2">HC45</strain>
    </source>
</reference>
<dbReference type="KEGG" id="lpil:LIP_0935"/>
<organism evidence="1 2">
    <name type="scientific">Limnochorda pilosa</name>
    <dbReference type="NCBI Taxonomy" id="1555112"/>
    <lineage>
        <taxon>Bacteria</taxon>
        <taxon>Bacillati</taxon>
        <taxon>Bacillota</taxon>
        <taxon>Limnochordia</taxon>
        <taxon>Limnochordales</taxon>
        <taxon>Limnochordaceae</taxon>
        <taxon>Limnochorda</taxon>
    </lineage>
</organism>
<reference evidence="2" key="2">
    <citation type="journal article" date="2016" name="Int. J. Syst. Evol. Microbiol.">
        <title>Complete genome sequence and cell structure of Limnochorda pilosa, a Gram-negative spore-former within the phylum Firmicutes.</title>
        <authorList>
            <person name="Watanabe M."/>
            <person name="Kojima H."/>
            <person name="Fukui M."/>
        </authorList>
    </citation>
    <scope>NUCLEOTIDE SEQUENCE [LARGE SCALE GENOMIC DNA]</scope>
    <source>
        <strain evidence="2">HC45</strain>
    </source>
</reference>
<keyword evidence="2" id="KW-1185">Reference proteome</keyword>
<dbReference type="Gene3D" id="3.40.50.150">
    <property type="entry name" value="Vaccinia Virus protein VP39"/>
    <property type="match status" value="1"/>
</dbReference>
<sequence length="203" mass="23232">MPPRRAGTRPPLARRRHGRSGTFLRGDACRLETVKGPRAAHADAVVFLLSLQDMDPLEAALDSAAWALKPEGRIVRLMTHPCFRVARQSGWAWDANRELQFRRVDRYLTPLAVPVRPLPGGKPGAIHSFHRPLQAYCNELARLGFLIDRLIEMPTTRQALGRRRGHDSATGGNPEFVTREGHVHAWEWHRLRYRLRQRRSEHP</sequence>
<dbReference type="AlphaFoldDB" id="A0A0K2SIE7"/>
<evidence type="ECO:0000313" key="2">
    <source>
        <dbReference type="Proteomes" id="UP000065807"/>
    </source>
</evidence>
<evidence type="ECO:0008006" key="3">
    <source>
        <dbReference type="Google" id="ProtNLM"/>
    </source>
</evidence>
<gene>
    <name evidence="1" type="ORF">LIP_0935</name>
</gene>
<proteinExistence type="predicted"/>
<dbReference type="SUPFAM" id="SSF53335">
    <property type="entry name" value="S-adenosyl-L-methionine-dependent methyltransferases"/>
    <property type="match status" value="1"/>
</dbReference>